<evidence type="ECO:0000259" key="1">
    <source>
        <dbReference type="SMART" id="SM01007"/>
    </source>
</evidence>
<dbReference type="SUPFAM" id="SSF53639">
    <property type="entry name" value="AraD/HMP-PK domain-like"/>
    <property type="match status" value="1"/>
</dbReference>
<dbReference type="Gene3D" id="3.40.225.10">
    <property type="entry name" value="Class II aldolase/adducin N-terminal domain"/>
    <property type="match status" value="1"/>
</dbReference>
<dbReference type="NCBIfam" id="NF004855">
    <property type="entry name" value="PRK06208.1"/>
    <property type="match status" value="1"/>
</dbReference>
<name>A0ABR3GNT7_9PEZI</name>
<protein>
    <recommendedName>
        <fullName evidence="1">Class II aldolase/adducin N-terminal domain-containing protein</fullName>
    </recommendedName>
</protein>
<dbReference type="InterPro" id="IPR051017">
    <property type="entry name" value="Aldolase-II_Adducin_sf"/>
</dbReference>
<dbReference type="Pfam" id="PF00596">
    <property type="entry name" value="Aldolase_II"/>
    <property type="match status" value="1"/>
</dbReference>
<dbReference type="InterPro" id="IPR001303">
    <property type="entry name" value="Aldolase_II/adducin_N"/>
</dbReference>
<evidence type="ECO:0000313" key="3">
    <source>
        <dbReference type="Proteomes" id="UP001447188"/>
    </source>
</evidence>
<dbReference type="Proteomes" id="UP001447188">
    <property type="component" value="Unassembled WGS sequence"/>
</dbReference>
<sequence>MSSLIKADTQGYSFQTTSNITSSPFYKLAQGRTRPILPTFDSPVEERTYRKEHLAAVFRVLANHGHGEGIAGHCSVRDPVKPDCFWVNPWTKSFARMRASDLVLVNHAGEVVEGNRAVDASATSIHSALHESNPEITAIIHAHGPYSKAFSALGRSLDMINQDSCIFHDSHVHIPFGGLVQGREEGVRIAKSLESKPGKLKKIAVLENHGSLAIGRLSIDEAAWWFLSFEMCCRAQLLLDAAVGRNSVGGLPEDARVKIIGETEREFTKKENGSPEIGWLGFAPYYENLEWETNGDFKL</sequence>
<proteinExistence type="predicted"/>
<dbReference type="PANTHER" id="PTHR10672">
    <property type="entry name" value="ADDUCIN"/>
    <property type="match status" value="1"/>
</dbReference>
<dbReference type="PANTHER" id="PTHR10672:SF39">
    <property type="entry name" value="CLASS II ALDOLASE_ADDUCIN N-TERMINAL DOMAIN-CONTAINING PROTEIN"/>
    <property type="match status" value="1"/>
</dbReference>
<dbReference type="SMART" id="SM01007">
    <property type="entry name" value="Aldolase_II"/>
    <property type="match status" value="1"/>
</dbReference>
<dbReference type="InterPro" id="IPR036409">
    <property type="entry name" value="Aldolase_II/adducin_N_sf"/>
</dbReference>
<gene>
    <name evidence="2" type="ORF">Q9L58_003484</name>
</gene>
<organism evidence="2 3">
    <name type="scientific">Discina gigas</name>
    <dbReference type="NCBI Taxonomy" id="1032678"/>
    <lineage>
        <taxon>Eukaryota</taxon>
        <taxon>Fungi</taxon>
        <taxon>Dikarya</taxon>
        <taxon>Ascomycota</taxon>
        <taxon>Pezizomycotina</taxon>
        <taxon>Pezizomycetes</taxon>
        <taxon>Pezizales</taxon>
        <taxon>Discinaceae</taxon>
        <taxon>Discina</taxon>
    </lineage>
</organism>
<comment type="caution">
    <text evidence="2">The sequence shown here is derived from an EMBL/GenBank/DDBJ whole genome shotgun (WGS) entry which is preliminary data.</text>
</comment>
<feature type="domain" description="Class II aldolase/adducin N-terminal" evidence="1">
    <location>
        <begin position="52"/>
        <end position="237"/>
    </location>
</feature>
<accession>A0ABR3GNT7</accession>
<reference evidence="2 3" key="1">
    <citation type="submission" date="2024-02" db="EMBL/GenBank/DDBJ databases">
        <title>Discinaceae phylogenomics.</title>
        <authorList>
            <person name="Dirks A.C."/>
            <person name="James T.Y."/>
        </authorList>
    </citation>
    <scope>NUCLEOTIDE SEQUENCE [LARGE SCALE GENOMIC DNA]</scope>
    <source>
        <strain evidence="2 3">ACD0624</strain>
    </source>
</reference>
<evidence type="ECO:0000313" key="2">
    <source>
        <dbReference type="EMBL" id="KAL0637595.1"/>
    </source>
</evidence>
<keyword evidence="3" id="KW-1185">Reference proteome</keyword>
<dbReference type="EMBL" id="JBBBZM010000033">
    <property type="protein sequence ID" value="KAL0637595.1"/>
    <property type="molecule type" value="Genomic_DNA"/>
</dbReference>